<reference evidence="2" key="1">
    <citation type="submission" date="2023-07" db="EMBL/GenBank/DDBJ databases">
        <authorList>
            <consortium name="AG Swart"/>
            <person name="Singh M."/>
            <person name="Singh A."/>
            <person name="Seah K."/>
            <person name="Emmerich C."/>
        </authorList>
    </citation>
    <scope>NUCLEOTIDE SEQUENCE</scope>
    <source>
        <strain evidence="2">DP1</strain>
    </source>
</reference>
<comment type="caution">
    <text evidence="2">The sequence shown here is derived from an EMBL/GenBank/DDBJ whole genome shotgun (WGS) entry which is preliminary data.</text>
</comment>
<sequence>MPQNHKKMGIDLKSFHTEEHEALDTAQRNSCSTPQNTIKPPKLSLAGPEGTQIKRGSKGRNSLLKVVLLKNTFSSLSKKTCSANLKLANKIRKKSTIELISMQKNCFDKLQIRKLKKSSAELGEEKVPQKLEVKESTSSVSSIQSDVKPVMRKGASSVKNMVRRDNLKKVMGLRSFGAKVNRPPSVPKMNQKSQSYLSPLSIKMTPQVREVSSASSAFNLRITKNKTHKRDFTSKALEKKSPELTKQKFLNLARTRKLSYDSPELKRKSFVTRLHVQKLPPIYPSKARGFPQRL</sequence>
<evidence type="ECO:0000313" key="3">
    <source>
        <dbReference type="Proteomes" id="UP001295684"/>
    </source>
</evidence>
<organism evidence="2 3">
    <name type="scientific">Euplotes crassus</name>
    <dbReference type="NCBI Taxonomy" id="5936"/>
    <lineage>
        <taxon>Eukaryota</taxon>
        <taxon>Sar</taxon>
        <taxon>Alveolata</taxon>
        <taxon>Ciliophora</taxon>
        <taxon>Intramacronucleata</taxon>
        <taxon>Spirotrichea</taxon>
        <taxon>Hypotrichia</taxon>
        <taxon>Euplotida</taxon>
        <taxon>Euplotidae</taxon>
        <taxon>Moneuplotes</taxon>
    </lineage>
</organism>
<dbReference type="Proteomes" id="UP001295684">
    <property type="component" value="Unassembled WGS sequence"/>
</dbReference>
<dbReference type="EMBL" id="CAMPGE010029265">
    <property type="protein sequence ID" value="CAI2386733.1"/>
    <property type="molecule type" value="Genomic_DNA"/>
</dbReference>
<accession>A0AAD1Y8Z2</accession>
<keyword evidence="3" id="KW-1185">Reference proteome</keyword>
<evidence type="ECO:0000313" key="2">
    <source>
        <dbReference type="EMBL" id="CAI2386733.1"/>
    </source>
</evidence>
<proteinExistence type="predicted"/>
<gene>
    <name evidence="2" type="ORF">ECRASSUSDP1_LOCUS28357</name>
</gene>
<feature type="compositionally biased region" description="Polar residues" evidence="1">
    <location>
        <begin position="26"/>
        <end position="38"/>
    </location>
</feature>
<evidence type="ECO:0000256" key="1">
    <source>
        <dbReference type="SAM" id="MobiDB-lite"/>
    </source>
</evidence>
<dbReference type="AlphaFoldDB" id="A0AAD1Y8Z2"/>
<protein>
    <submittedName>
        <fullName evidence="2">Uncharacterized protein</fullName>
    </submittedName>
</protein>
<feature type="region of interest" description="Disordered" evidence="1">
    <location>
        <begin position="21"/>
        <end position="57"/>
    </location>
</feature>
<name>A0AAD1Y8Z2_EUPCR</name>